<dbReference type="SUPFAM" id="SSF48695">
    <property type="entry name" value="Multiheme cytochromes"/>
    <property type="match status" value="1"/>
</dbReference>
<keyword evidence="1" id="KW-0812">Transmembrane</keyword>
<name>A0A098BA79_DESHA</name>
<reference evidence="2" key="1">
    <citation type="submission" date="2014-07" db="EMBL/GenBank/DDBJ databases">
        <authorList>
            <person name="Hornung V.Bastian."/>
        </authorList>
    </citation>
    <scope>NUCLEOTIDE SEQUENCE</scope>
    <source>
        <strain evidence="2">PCE-S</strain>
    </source>
</reference>
<gene>
    <name evidence="2" type="ORF">DPCES_4890</name>
</gene>
<protein>
    <submittedName>
        <fullName evidence="2">Cytochrome c protein</fullName>
    </submittedName>
</protein>
<dbReference type="EMBL" id="LK996017">
    <property type="protein sequence ID" value="CDX04776.1"/>
    <property type="molecule type" value="Genomic_DNA"/>
</dbReference>
<accession>A0A098BA79</accession>
<sequence length="147" mass="17065">MHRKGKIIIGLIVFIALATLPFLYNLGRENKGPNININTPRIQELEVKQCIESTEYMRANHMKLLVDWRDDVVRKSDRTYVNSRGESYEKSIDTCLDCHHDPNANTEDQFCITCHDYASVKPDCRQCHSWPGINEHPNPENHMTINQ</sequence>
<dbReference type="InterPro" id="IPR036280">
    <property type="entry name" value="Multihaem_cyt_sf"/>
</dbReference>
<dbReference type="PATRIC" id="fig|49338.4.peg.5261"/>
<proteinExistence type="predicted"/>
<organism evidence="2">
    <name type="scientific">Desulfitobacterium hafniense</name>
    <name type="common">Desulfitobacterium frappieri</name>
    <dbReference type="NCBI Taxonomy" id="49338"/>
    <lineage>
        <taxon>Bacteria</taxon>
        <taxon>Bacillati</taxon>
        <taxon>Bacillota</taxon>
        <taxon>Clostridia</taxon>
        <taxon>Eubacteriales</taxon>
        <taxon>Desulfitobacteriaceae</taxon>
        <taxon>Desulfitobacterium</taxon>
    </lineage>
</organism>
<dbReference type="AlphaFoldDB" id="A0A098BA79"/>
<dbReference type="NCBIfam" id="NF038038">
    <property type="entry name" value="cytoc_DsrJ"/>
    <property type="match status" value="1"/>
</dbReference>
<evidence type="ECO:0000313" key="2">
    <source>
        <dbReference type="EMBL" id="CDX04776.1"/>
    </source>
</evidence>
<feature type="transmembrane region" description="Helical" evidence="1">
    <location>
        <begin position="7"/>
        <end position="24"/>
    </location>
</feature>
<dbReference type="InterPro" id="IPR047668">
    <property type="entry name" value="DsrJ"/>
</dbReference>
<dbReference type="RefSeq" id="WP_050754260.1">
    <property type="nucleotide sequence ID" value="NZ_LK996017.1"/>
</dbReference>
<evidence type="ECO:0000256" key="1">
    <source>
        <dbReference type="SAM" id="Phobius"/>
    </source>
</evidence>
<keyword evidence="1" id="KW-0472">Membrane</keyword>
<keyword evidence="1" id="KW-1133">Transmembrane helix</keyword>